<evidence type="ECO:0000313" key="2">
    <source>
        <dbReference type="EMBL" id="ELZ05930.1"/>
    </source>
</evidence>
<protein>
    <submittedName>
        <fullName evidence="2">Glyoxalase/bleomycin resistance protein/dioxygenase</fullName>
    </submittedName>
</protein>
<dbReference type="EMBL" id="AOIO01000003">
    <property type="protein sequence ID" value="ELZ05930.1"/>
    <property type="molecule type" value="Genomic_DNA"/>
</dbReference>
<evidence type="ECO:0000313" key="3">
    <source>
        <dbReference type="Proteomes" id="UP000011554"/>
    </source>
</evidence>
<comment type="caution">
    <text evidence="2">The sequence shown here is derived from an EMBL/GenBank/DDBJ whole genome shotgun (WGS) entry which is preliminary data.</text>
</comment>
<reference evidence="2 3" key="1">
    <citation type="journal article" date="2014" name="PLoS Genet.">
        <title>Phylogenetically driven sequencing of extremely halophilic archaea reveals strategies for static and dynamic osmo-response.</title>
        <authorList>
            <person name="Becker E.A."/>
            <person name="Seitzer P.M."/>
            <person name="Tritt A."/>
            <person name="Larsen D."/>
            <person name="Krusor M."/>
            <person name="Yao A.I."/>
            <person name="Wu D."/>
            <person name="Madern D."/>
            <person name="Eisen J.A."/>
            <person name="Darling A.E."/>
            <person name="Facciotti M.T."/>
        </authorList>
    </citation>
    <scope>NUCLEOTIDE SEQUENCE [LARGE SCALE GENOMIC DNA]</scope>
    <source>
        <strain evidence="2 3">DSM 12278</strain>
    </source>
</reference>
<dbReference type="eggNOG" id="arCOG02708">
    <property type="taxonomic scope" value="Archaea"/>
</dbReference>
<keyword evidence="3" id="KW-1185">Reference proteome</keyword>
<dbReference type="AlphaFoldDB" id="M0B540"/>
<dbReference type="GO" id="GO:0051213">
    <property type="term" value="F:dioxygenase activity"/>
    <property type="evidence" value="ECO:0007669"/>
    <property type="project" value="UniProtKB-KW"/>
</dbReference>
<dbReference type="PATRIC" id="fig|29540.5.peg.62"/>
<accession>M0B540</accession>
<keyword evidence="2" id="KW-0560">Oxidoreductase</keyword>
<evidence type="ECO:0000256" key="1">
    <source>
        <dbReference type="SAM" id="MobiDB-lite"/>
    </source>
</evidence>
<keyword evidence="2" id="KW-0223">Dioxygenase</keyword>
<gene>
    <name evidence="2" type="ORF">C481_00310</name>
</gene>
<name>M0B540_NATA1</name>
<feature type="region of interest" description="Disordered" evidence="1">
    <location>
        <begin position="62"/>
        <end position="85"/>
    </location>
</feature>
<proteinExistence type="predicted"/>
<dbReference type="STRING" id="29540.C481_00310"/>
<sequence length="130" mass="14647">MIVDRRAKARTGCIRTNSTIADADGTIACYEKFDFEESWAFETGDGETTNRHVADENGIEPLLSGADRAESFDRGSAGPSRHRRQRHRCGVGMFVLMNGFDRSKRWRRLKQRGRGLVTDDDRTPPLTCSP</sequence>
<dbReference type="Proteomes" id="UP000011554">
    <property type="component" value="Unassembled WGS sequence"/>
</dbReference>
<organism evidence="2 3">
    <name type="scientific">Natrialba asiatica (strain ATCC 700177 / DSM 12278 / JCM 9576 / FERM P-10747 / NBRC 102637 / 172P1)</name>
    <dbReference type="NCBI Taxonomy" id="29540"/>
    <lineage>
        <taxon>Archaea</taxon>
        <taxon>Methanobacteriati</taxon>
        <taxon>Methanobacteriota</taxon>
        <taxon>Stenosarchaea group</taxon>
        <taxon>Halobacteria</taxon>
        <taxon>Halobacteriales</taxon>
        <taxon>Natrialbaceae</taxon>
        <taxon>Natrialba</taxon>
    </lineage>
</organism>